<comment type="caution">
    <text evidence="9">The sequence shown here is derived from an EMBL/GenBank/DDBJ whole genome shotgun (WGS) entry which is preliminary data.</text>
</comment>
<evidence type="ECO:0000313" key="10">
    <source>
        <dbReference type="Proteomes" id="UP000704176"/>
    </source>
</evidence>
<feature type="transmembrane region" description="Helical" evidence="7">
    <location>
        <begin position="20"/>
        <end position="44"/>
    </location>
</feature>
<proteinExistence type="inferred from homology"/>
<organism evidence="9 10">
    <name type="scientific">Microvirga puerhi</name>
    <dbReference type="NCBI Taxonomy" id="2876078"/>
    <lineage>
        <taxon>Bacteria</taxon>
        <taxon>Pseudomonadati</taxon>
        <taxon>Pseudomonadota</taxon>
        <taxon>Alphaproteobacteria</taxon>
        <taxon>Hyphomicrobiales</taxon>
        <taxon>Methylobacteriaceae</taxon>
        <taxon>Microvirga</taxon>
    </lineage>
</organism>
<feature type="transmembrane region" description="Helical" evidence="7">
    <location>
        <begin position="175"/>
        <end position="199"/>
    </location>
</feature>
<dbReference type="Pfam" id="PF00528">
    <property type="entry name" value="BPD_transp_1"/>
    <property type="match status" value="1"/>
</dbReference>
<gene>
    <name evidence="9" type="ORF">K9B37_19880</name>
</gene>
<dbReference type="CDD" id="cd06261">
    <property type="entry name" value="TM_PBP2"/>
    <property type="match status" value="1"/>
</dbReference>
<dbReference type="EMBL" id="JAIRBM010000019">
    <property type="protein sequence ID" value="MBZ6078521.1"/>
    <property type="molecule type" value="Genomic_DNA"/>
</dbReference>
<dbReference type="PANTHER" id="PTHR30193">
    <property type="entry name" value="ABC TRANSPORTER PERMEASE PROTEIN"/>
    <property type="match status" value="1"/>
</dbReference>
<reference evidence="9 10" key="1">
    <citation type="submission" date="2021-09" db="EMBL/GenBank/DDBJ databases">
        <title>The complete genome sequence of a new microorganism.</title>
        <authorList>
            <person name="Zi Z."/>
        </authorList>
    </citation>
    <scope>NUCLEOTIDE SEQUENCE [LARGE SCALE GENOMIC DNA]</scope>
    <source>
        <strain evidence="9 10">WGZ8</strain>
    </source>
</reference>
<evidence type="ECO:0000313" key="9">
    <source>
        <dbReference type="EMBL" id="MBZ6078521.1"/>
    </source>
</evidence>
<evidence type="ECO:0000256" key="1">
    <source>
        <dbReference type="ARBA" id="ARBA00004651"/>
    </source>
</evidence>
<keyword evidence="4 7" id="KW-0812">Transmembrane</keyword>
<protein>
    <submittedName>
        <fullName evidence="9">Sugar ABC transporter permease</fullName>
    </submittedName>
</protein>
<feature type="transmembrane region" description="Helical" evidence="7">
    <location>
        <begin position="256"/>
        <end position="275"/>
    </location>
</feature>
<name>A0ABS7VSI8_9HYPH</name>
<evidence type="ECO:0000256" key="5">
    <source>
        <dbReference type="ARBA" id="ARBA00022989"/>
    </source>
</evidence>
<dbReference type="SUPFAM" id="SSF161098">
    <property type="entry name" value="MetI-like"/>
    <property type="match status" value="1"/>
</dbReference>
<feature type="transmembrane region" description="Helical" evidence="7">
    <location>
        <begin position="124"/>
        <end position="144"/>
    </location>
</feature>
<feature type="transmembrane region" description="Helical" evidence="7">
    <location>
        <begin position="150"/>
        <end position="168"/>
    </location>
</feature>
<dbReference type="InterPro" id="IPR035906">
    <property type="entry name" value="MetI-like_sf"/>
</dbReference>
<keyword evidence="5 7" id="KW-1133">Transmembrane helix</keyword>
<dbReference type="InterPro" id="IPR051393">
    <property type="entry name" value="ABC_transporter_permease"/>
</dbReference>
<evidence type="ECO:0000256" key="4">
    <source>
        <dbReference type="ARBA" id="ARBA00022692"/>
    </source>
</evidence>
<accession>A0ABS7VSI8</accession>
<dbReference type="RefSeq" id="WP_224315270.1">
    <property type="nucleotide sequence ID" value="NZ_JAIRBM010000019.1"/>
</dbReference>
<keyword evidence="3" id="KW-1003">Cell membrane</keyword>
<dbReference type="PANTHER" id="PTHR30193:SF37">
    <property type="entry name" value="INNER MEMBRANE ABC TRANSPORTER PERMEASE PROTEIN YCJO"/>
    <property type="match status" value="1"/>
</dbReference>
<evidence type="ECO:0000256" key="2">
    <source>
        <dbReference type="ARBA" id="ARBA00022448"/>
    </source>
</evidence>
<feature type="transmembrane region" description="Helical" evidence="7">
    <location>
        <begin position="219"/>
        <end position="244"/>
    </location>
</feature>
<dbReference type="Gene3D" id="1.10.3720.10">
    <property type="entry name" value="MetI-like"/>
    <property type="match status" value="1"/>
</dbReference>
<keyword evidence="2 7" id="KW-0813">Transport</keyword>
<comment type="subcellular location">
    <subcellularLocation>
        <location evidence="1 7">Cell membrane</location>
        <topology evidence="1 7">Multi-pass membrane protein</topology>
    </subcellularLocation>
</comment>
<dbReference type="InterPro" id="IPR000515">
    <property type="entry name" value="MetI-like"/>
</dbReference>
<dbReference type="PROSITE" id="PS50928">
    <property type="entry name" value="ABC_TM1"/>
    <property type="match status" value="1"/>
</dbReference>
<evidence type="ECO:0000256" key="3">
    <source>
        <dbReference type="ARBA" id="ARBA00022475"/>
    </source>
</evidence>
<evidence type="ECO:0000256" key="6">
    <source>
        <dbReference type="ARBA" id="ARBA00023136"/>
    </source>
</evidence>
<evidence type="ECO:0000259" key="8">
    <source>
        <dbReference type="PROSITE" id="PS50928"/>
    </source>
</evidence>
<evidence type="ECO:0000256" key="7">
    <source>
        <dbReference type="RuleBase" id="RU363032"/>
    </source>
</evidence>
<keyword evidence="10" id="KW-1185">Reference proteome</keyword>
<comment type="similarity">
    <text evidence="7">Belongs to the binding-protein-dependent transport system permease family.</text>
</comment>
<keyword evidence="6 7" id="KW-0472">Membrane</keyword>
<feature type="transmembrane region" description="Helical" evidence="7">
    <location>
        <begin position="89"/>
        <end position="112"/>
    </location>
</feature>
<feature type="transmembrane region" description="Helical" evidence="7">
    <location>
        <begin position="287"/>
        <end position="309"/>
    </location>
</feature>
<dbReference type="Proteomes" id="UP000704176">
    <property type="component" value="Unassembled WGS sequence"/>
</dbReference>
<sequence length="319" mass="35117">MTTSLESTFPLEVATARSRFPIHVAVFLTPALLIYSVFSIYPLVDTIRLSLYASDQTGAQHFVGLVNFQTLLTDPAWSVHFWNALRNNLIFFAIHMVVQNGIGLGLAMLLSLPRLTGGNIYRTLIFLPTMLSVVIIGFVWQLILNPLWGIAPNLLKAVGLGSLFGPWLGQESTALITISLISVWQFVGIPMMLIYAALINIPDDLLDAATVDGAGPFSIFWFVRLPLILPTLGVVSILTFVANFNAFDLIYAVKGALAGPNFSTDILGTFFYRTFFGYQLQVGSPTMGATVATAMLIIILMGVLIYLFGVQRRLQRQMF</sequence>
<feature type="domain" description="ABC transmembrane type-1" evidence="8">
    <location>
        <begin position="85"/>
        <end position="308"/>
    </location>
</feature>